<reference evidence="1" key="1">
    <citation type="submission" date="2022-10" db="EMBL/GenBank/DDBJ databases">
        <title>The complete genomes of actinobacterial strains from the NBC collection.</title>
        <authorList>
            <person name="Joergensen T.S."/>
            <person name="Alvarez Arevalo M."/>
            <person name="Sterndorff E.B."/>
            <person name="Faurdal D."/>
            <person name="Vuksanovic O."/>
            <person name="Mourched A.-S."/>
            <person name="Charusanti P."/>
            <person name="Shaw S."/>
            <person name="Blin K."/>
            <person name="Weber T."/>
        </authorList>
    </citation>
    <scope>NUCLEOTIDE SEQUENCE</scope>
    <source>
        <strain evidence="1">NBC_00222</strain>
    </source>
</reference>
<keyword evidence="2" id="KW-1185">Reference proteome</keyword>
<protein>
    <submittedName>
        <fullName evidence="1">FxLD family lanthipeptide</fullName>
    </submittedName>
</protein>
<dbReference type="NCBIfam" id="TIGR04363">
    <property type="entry name" value="LD_lanti_pre"/>
    <property type="match status" value="1"/>
</dbReference>
<dbReference type="RefSeq" id="WP_328952918.1">
    <property type="nucleotide sequence ID" value="NZ_CP108110.1"/>
</dbReference>
<evidence type="ECO:0000313" key="2">
    <source>
        <dbReference type="Proteomes" id="UP001432222"/>
    </source>
</evidence>
<name>A0ABZ1TUN3_9ACTN</name>
<dbReference type="Proteomes" id="UP001432222">
    <property type="component" value="Chromosome"/>
</dbReference>
<dbReference type="InterPro" id="IPR027575">
    <property type="entry name" value="LD_lanti_pre"/>
</dbReference>
<proteinExistence type="predicted"/>
<organism evidence="1 2">
    <name type="scientific">Kitasatospora purpeofusca</name>
    <dbReference type="NCBI Taxonomy" id="67352"/>
    <lineage>
        <taxon>Bacteria</taxon>
        <taxon>Bacillati</taxon>
        <taxon>Actinomycetota</taxon>
        <taxon>Actinomycetes</taxon>
        <taxon>Kitasatosporales</taxon>
        <taxon>Streptomycetaceae</taxon>
        <taxon>Kitasatospora</taxon>
    </lineage>
</organism>
<sequence length="55" mass="5625">MAQTITTETRTTAGTVGDEFDLDVRTVETTDAASLQVLTDDGCGSTCGACTTGVH</sequence>
<accession>A0ABZ1TUN3</accession>
<gene>
    <name evidence="1" type="ORF">OHA16_01935</name>
</gene>
<dbReference type="EMBL" id="CP108110">
    <property type="protein sequence ID" value="WUQ81844.1"/>
    <property type="molecule type" value="Genomic_DNA"/>
</dbReference>
<evidence type="ECO:0000313" key="1">
    <source>
        <dbReference type="EMBL" id="WUQ81844.1"/>
    </source>
</evidence>